<feature type="transmembrane region" description="Helical" evidence="4">
    <location>
        <begin position="675"/>
        <end position="691"/>
    </location>
</feature>
<dbReference type="EMBL" id="CZBU01000002">
    <property type="protein sequence ID" value="CUQ76184.1"/>
    <property type="molecule type" value="Genomic_DNA"/>
</dbReference>
<feature type="transmembrane region" description="Helical" evidence="4">
    <location>
        <begin position="637"/>
        <end position="655"/>
    </location>
</feature>
<dbReference type="InterPro" id="IPR041617">
    <property type="entry name" value="TPR_MalT"/>
</dbReference>
<evidence type="ECO:0000256" key="4">
    <source>
        <dbReference type="SAM" id="Phobius"/>
    </source>
</evidence>
<feature type="transmembrane region" description="Helical" evidence="4">
    <location>
        <begin position="558"/>
        <end position="577"/>
    </location>
</feature>
<evidence type="ECO:0000256" key="1">
    <source>
        <dbReference type="ARBA" id="ARBA00023015"/>
    </source>
</evidence>
<dbReference type="PANTHER" id="PTHR44688:SF16">
    <property type="entry name" value="DNA-BINDING TRANSCRIPTIONAL ACTIVATOR DEVR_DOSR"/>
    <property type="match status" value="1"/>
</dbReference>
<keyword evidence="3" id="KW-0804">Transcription</keyword>
<keyword evidence="4" id="KW-0812">Transmembrane</keyword>
<dbReference type="InterPro" id="IPR027417">
    <property type="entry name" value="P-loop_NTPase"/>
</dbReference>
<protein>
    <submittedName>
        <fullName evidence="6">Transcriptional regulator MalT</fullName>
    </submittedName>
</protein>
<dbReference type="Gene3D" id="1.10.10.10">
    <property type="entry name" value="Winged helix-like DNA-binding domain superfamily/Winged helix DNA-binding domain"/>
    <property type="match status" value="1"/>
</dbReference>
<organism evidence="6 7">
    <name type="scientific">Lachnospira eligens</name>
    <dbReference type="NCBI Taxonomy" id="39485"/>
    <lineage>
        <taxon>Bacteria</taxon>
        <taxon>Bacillati</taxon>
        <taxon>Bacillota</taxon>
        <taxon>Clostridia</taxon>
        <taxon>Lachnospirales</taxon>
        <taxon>Lachnospiraceae</taxon>
        <taxon>Lachnospira</taxon>
    </lineage>
</organism>
<dbReference type="Gene3D" id="3.40.50.300">
    <property type="entry name" value="P-loop containing nucleotide triphosphate hydrolases"/>
    <property type="match status" value="1"/>
</dbReference>
<dbReference type="OrthoDB" id="1137593at2"/>
<keyword evidence="4" id="KW-0472">Membrane</keyword>
<dbReference type="PANTHER" id="PTHR44688">
    <property type="entry name" value="DNA-BINDING TRANSCRIPTIONAL ACTIVATOR DEVR_DOSR"/>
    <property type="match status" value="1"/>
</dbReference>
<evidence type="ECO:0000313" key="7">
    <source>
        <dbReference type="Proteomes" id="UP000095621"/>
    </source>
</evidence>
<dbReference type="AlphaFoldDB" id="A0A174YM38"/>
<name>A0A174YM38_9FIRM</name>
<evidence type="ECO:0000313" key="6">
    <source>
        <dbReference type="EMBL" id="CUQ76184.1"/>
    </source>
</evidence>
<evidence type="ECO:0000256" key="2">
    <source>
        <dbReference type="ARBA" id="ARBA00023125"/>
    </source>
</evidence>
<dbReference type="GO" id="GO:0006355">
    <property type="term" value="P:regulation of DNA-templated transcription"/>
    <property type="evidence" value="ECO:0007669"/>
    <property type="project" value="InterPro"/>
</dbReference>
<dbReference type="GO" id="GO:0003677">
    <property type="term" value="F:DNA binding"/>
    <property type="evidence" value="ECO:0007669"/>
    <property type="project" value="UniProtKB-KW"/>
</dbReference>
<proteinExistence type="predicted"/>
<dbReference type="InterPro" id="IPR036388">
    <property type="entry name" value="WH-like_DNA-bd_sf"/>
</dbReference>
<dbReference type="SUPFAM" id="SSF52540">
    <property type="entry name" value="P-loop containing nucleoside triphosphate hydrolases"/>
    <property type="match status" value="1"/>
</dbReference>
<feature type="domain" description="HTH luxR-type" evidence="5">
    <location>
        <begin position="768"/>
        <end position="830"/>
    </location>
</feature>
<evidence type="ECO:0000256" key="3">
    <source>
        <dbReference type="ARBA" id="ARBA00023163"/>
    </source>
</evidence>
<sequence>MAHIKNLSNRAYISGSLKDKLSRFEMYRYSFIYAPTGYGKSKVIRTFFKNYPGYTVLWIDAESSREIFWDNFCNAVKMFDNTLAAAFKKIGFPDSDYAINEVINLLSIMNSEKFSALLVIDNFDDIFDDNMCRIFAASYLSTAVGLRYAFILKKLTNQSIINLITKDDALGITKKDFAFSQEDIEDYFRLNEIILDKETSKDIFNKTLGWPYVVHLYMEAYKNKHTDADKTVLDKAYTFIENNVWLELSDDERQFLATMSVFSSFNLNQCMKQTFLEEKMCLKLLNSIPLINYDEHTRRYSFNPMFDGFILQVLDEMPVDEVTKITLRAADTNLDDGNYFEAMKLYSHSKEYRKIYQHNIDFIDIYPYVIKQNKDVFTDIANHYWDIEKEGHYEFSLIICFSLLMFNEKHMVETLLTDITSDICKDSVLSDNKKNSYMAEIQFIKAFTEYNDFGKMREGFNIILSISKSPVNIIAGGFPFNYECPSIMMLYHRQSGALDKELETLEQCAPDYYRITNGHGKGFEALMRADVLYNRGDLDGAEILCQKAIYMADSRNQYAIYIAAYYILANIALYRGFNDQYKENMHKIEAVARRDTRKSKSLEKLSDICHACMYSDIEQQDKIAAWIKDQKKIEDSVNFFSLSFVNIVFGKYLILNREYHHFLGISGQLLGLNNLFSYILPQIYTYIYLAIANKETGETIKAHKFLKEAIKLAEPDRIYMPFVHNYSSISELMAETVIGHDNQGFIRNVIKISKGYEKGVKSIKKAGHALADYGLTVREADVAKLAAQRFSNKEIAEQLFIAESTVKSNMKVIFNKLQINSRAELKNFFE</sequence>
<keyword evidence="2" id="KW-0238">DNA-binding</keyword>
<dbReference type="SUPFAM" id="SSF46894">
    <property type="entry name" value="C-terminal effector domain of the bipartite response regulators"/>
    <property type="match status" value="1"/>
</dbReference>
<dbReference type="PRINTS" id="PR00038">
    <property type="entry name" value="HTHLUXR"/>
</dbReference>
<dbReference type="PROSITE" id="PS50043">
    <property type="entry name" value="HTH_LUXR_2"/>
    <property type="match status" value="1"/>
</dbReference>
<dbReference type="CDD" id="cd06170">
    <property type="entry name" value="LuxR_C_like"/>
    <property type="match status" value="1"/>
</dbReference>
<dbReference type="RefSeq" id="WP_055214970.1">
    <property type="nucleotide sequence ID" value="NZ_CZBU01000002.1"/>
</dbReference>
<dbReference type="InterPro" id="IPR011990">
    <property type="entry name" value="TPR-like_helical_dom_sf"/>
</dbReference>
<dbReference type="SMART" id="SM00421">
    <property type="entry name" value="HTH_LUXR"/>
    <property type="match status" value="1"/>
</dbReference>
<gene>
    <name evidence="6" type="ORF">ERS852490_00915</name>
</gene>
<accession>A0A174YM38</accession>
<evidence type="ECO:0000259" key="5">
    <source>
        <dbReference type="PROSITE" id="PS50043"/>
    </source>
</evidence>
<dbReference type="SUPFAM" id="SSF48452">
    <property type="entry name" value="TPR-like"/>
    <property type="match status" value="1"/>
</dbReference>
<dbReference type="InterPro" id="IPR016032">
    <property type="entry name" value="Sig_transdc_resp-reg_C-effctor"/>
</dbReference>
<dbReference type="Pfam" id="PF17874">
    <property type="entry name" value="TPR_MalT"/>
    <property type="match status" value="1"/>
</dbReference>
<dbReference type="Pfam" id="PF00196">
    <property type="entry name" value="GerE"/>
    <property type="match status" value="1"/>
</dbReference>
<keyword evidence="1" id="KW-0805">Transcription regulation</keyword>
<reference evidence="6 7" key="1">
    <citation type="submission" date="2015-09" db="EMBL/GenBank/DDBJ databases">
        <authorList>
            <consortium name="Pathogen Informatics"/>
        </authorList>
    </citation>
    <scope>NUCLEOTIDE SEQUENCE [LARGE SCALE GENOMIC DNA]</scope>
    <source>
        <strain evidence="6 7">2789STDY5834875</strain>
    </source>
</reference>
<dbReference type="InterPro" id="IPR000792">
    <property type="entry name" value="Tscrpt_reg_LuxR_C"/>
</dbReference>
<dbReference type="Gene3D" id="1.25.40.10">
    <property type="entry name" value="Tetratricopeptide repeat domain"/>
    <property type="match status" value="1"/>
</dbReference>
<keyword evidence="4" id="KW-1133">Transmembrane helix</keyword>
<dbReference type="Proteomes" id="UP000095621">
    <property type="component" value="Unassembled WGS sequence"/>
</dbReference>